<gene>
    <name evidence="2" type="ORF">BC793_121106</name>
</gene>
<accession>A0A316F3I7</accession>
<dbReference type="InterPro" id="IPR011256">
    <property type="entry name" value="Reg_factor_effector_dom_sf"/>
</dbReference>
<dbReference type="AlphaFoldDB" id="A0A316F3I7"/>
<dbReference type="InterPro" id="IPR029442">
    <property type="entry name" value="GyrI-like"/>
</dbReference>
<reference evidence="2 3" key="1">
    <citation type="submission" date="2018-05" db="EMBL/GenBank/DDBJ databases">
        <title>Genomic Encyclopedia of Archaeal and Bacterial Type Strains, Phase II (KMG-II): from individual species to whole genera.</title>
        <authorList>
            <person name="Goeker M."/>
        </authorList>
    </citation>
    <scope>NUCLEOTIDE SEQUENCE [LARGE SCALE GENOMIC DNA]</scope>
    <source>
        <strain evidence="2 3">DSM 45184</strain>
    </source>
</reference>
<dbReference type="RefSeq" id="WP_239170471.1">
    <property type="nucleotide sequence ID" value="NZ_BONA01000076.1"/>
</dbReference>
<dbReference type="EMBL" id="QGGR01000021">
    <property type="protein sequence ID" value="PWK39839.1"/>
    <property type="molecule type" value="Genomic_DNA"/>
</dbReference>
<evidence type="ECO:0000313" key="2">
    <source>
        <dbReference type="EMBL" id="PWK39839.1"/>
    </source>
</evidence>
<keyword evidence="3" id="KW-1185">Reference proteome</keyword>
<dbReference type="SUPFAM" id="SSF55136">
    <property type="entry name" value="Probable bacterial effector-binding domain"/>
    <property type="match status" value="1"/>
</dbReference>
<protein>
    <submittedName>
        <fullName evidence="2">GyrI-like small molecule binding protein</fullName>
    </submittedName>
</protein>
<dbReference type="Pfam" id="PF06445">
    <property type="entry name" value="GyrI-like"/>
    <property type="match status" value="1"/>
</dbReference>
<evidence type="ECO:0000259" key="1">
    <source>
        <dbReference type="Pfam" id="PF06445"/>
    </source>
</evidence>
<proteinExistence type="predicted"/>
<evidence type="ECO:0000313" key="3">
    <source>
        <dbReference type="Proteomes" id="UP000245697"/>
    </source>
</evidence>
<dbReference type="Gene3D" id="3.20.80.10">
    <property type="entry name" value="Regulatory factor, effector binding domain"/>
    <property type="match status" value="1"/>
</dbReference>
<dbReference type="Proteomes" id="UP000245697">
    <property type="component" value="Unassembled WGS sequence"/>
</dbReference>
<sequence length="108" mass="12016">MSLLRSNGGRFEVTVAVPVAGRVRPKSPLIVAKLSGGLVAQVMHQGPWDTLLTAYDRLSEWLTARRVAIVPLMWEEYLIGPDQAEDPSRWRTRITVPLPLSTPVRSGR</sequence>
<comment type="caution">
    <text evidence="2">The sequence shown here is derived from an EMBL/GenBank/DDBJ whole genome shotgun (WGS) entry which is preliminary data.</text>
</comment>
<organism evidence="2 3">
    <name type="scientific">Actinoplanes xinjiangensis</name>
    <dbReference type="NCBI Taxonomy" id="512350"/>
    <lineage>
        <taxon>Bacteria</taxon>
        <taxon>Bacillati</taxon>
        <taxon>Actinomycetota</taxon>
        <taxon>Actinomycetes</taxon>
        <taxon>Micromonosporales</taxon>
        <taxon>Micromonosporaceae</taxon>
        <taxon>Actinoplanes</taxon>
    </lineage>
</organism>
<feature type="domain" description="GyrI-like small molecule binding" evidence="1">
    <location>
        <begin position="9"/>
        <end position="98"/>
    </location>
</feature>
<name>A0A316F3I7_9ACTN</name>